<comment type="subcellular location">
    <subcellularLocation>
        <location evidence="1">Periplasm</location>
    </subcellularLocation>
</comment>
<evidence type="ECO:0000256" key="3">
    <source>
        <dbReference type="ARBA" id="ARBA00022729"/>
    </source>
</evidence>
<dbReference type="AlphaFoldDB" id="A0A9D1CLI0"/>
<evidence type="ECO:0000313" key="5">
    <source>
        <dbReference type="EMBL" id="HIQ64819.1"/>
    </source>
</evidence>
<dbReference type="InterPro" id="IPR015168">
    <property type="entry name" value="SsuA/THI5"/>
</dbReference>
<evidence type="ECO:0000259" key="4">
    <source>
        <dbReference type="Pfam" id="PF09084"/>
    </source>
</evidence>
<dbReference type="Proteomes" id="UP000886725">
    <property type="component" value="Unassembled WGS sequence"/>
</dbReference>
<proteinExistence type="inferred from homology"/>
<dbReference type="SUPFAM" id="SSF53850">
    <property type="entry name" value="Periplasmic binding protein-like II"/>
    <property type="match status" value="1"/>
</dbReference>
<evidence type="ECO:0000313" key="6">
    <source>
        <dbReference type="Proteomes" id="UP000886725"/>
    </source>
</evidence>
<evidence type="ECO:0000256" key="2">
    <source>
        <dbReference type="ARBA" id="ARBA00010742"/>
    </source>
</evidence>
<feature type="domain" description="SsuA/THI5-like" evidence="4">
    <location>
        <begin position="49"/>
        <end position="261"/>
    </location>
</feature>
<dbReference type="Pfam" id="PF09084">
    <property type="entry name" value="NMT1"/>
    <property type="match status" value="1"/>
</dbReference>
<keyword evidence="3" id="KW-0732">Signal</keyword>
<sequence>MKKRLIITGVILLLIGVITALTMTFSTPKEDDNLTTINLAEVSHTIFYAPQYAAIQNGYFEEEGMEINLILTPGADKVAAALLSKDADIGLSGSEATIYVYNGGEQDYLKTFAQLTQKDGSFLVSRTPIENFTLEDLRGKTVIGGRRGGMPEMTFEYVLRQNGMDPKTDLTIDTSVEFAAMGGAFIGGDDDFVTLFEPTALEVEQQGYGYVVASIGELGGVVPYTSYSARISFIEENPDLIAGFNRAVQKGLDYVHSHSDEEVAETILSFFPDTSLNDLTEVVGRYREIDAWPTTTSFTEESFNHLQDIMIDAGELEEKVPYSELSYPISE</sequence>
<dbReference type="PANTHER" id="PTHR30024:SF47">
    <property type="entry name" value="TAURINE-BINDING PERIPLASMIC PROTEIN"/>
    <property type="match status" value="1"/>
</dbReference>
<dbReference type="EMBL" id="DVFU01000069">
    <property type="protein sequence ID" value="HIQ64819.1"/>
    <property type="molecule type" value="Genomic_DNA"/>
</dbReference>
<dbReference type="GO" id="GO:0042597">
    <property type="term" value="C:periplasmic space"/>
    <property type="evidence" value="ECO:0007669"/>
    <property type="project" value="UniProtKB-SubCell"/>
</dbReference>
<dbReference type="PANTHER" id="PTHR30024">
    <property type="entry name" value="ALIPHATIC SULFONATES-BINDING PROTEIN-RELATED"/>
    <property type="match status" value="1"/>
</dbReference>
<dbReference type="Gene3D" id="3.40.190.10">
    <property type="entry name" value="Periplasmic binding protein-like II"/>
    <property type="match status" value="2"/>
</dbReference>
<accession>A0A9D1CLI0</accession>
<reference evidence="5" key="1">
    <citation type="submission" date="2020-10" db="EMBL/GenBank/DDBJ databases">
        <authorList>
            <person name="Gilroy R."/>
        </authorList>
    </citation>
    <scope>NUCLEOTIDE SEQUENCE</scope>
    <source>
        <strain evidence="5">CHK165-10780</strain>
    </source>
</reference>
<evidence type="ECO:0000256" key="1">
    <source>
        <dbReference type="ARBA" id="ARBA00004418"/>
    </source>
</evidence>
<reference evidence="5" key="2">
    <citation type="journal article" date="2021" name="PeerJ">
        <title>Extensive microbial diversity within the chicken gut microbiome revealed by metagenomics and culture.</title>
        <authorList>
            <person name="Gilroy R."/>
            <person name="Ravi A."/>
            <person name="Getino M."/>
            <person name="Pursley I."/>
            <person name="Horton D.L."/>
            <person name="Alikhan N.F."/>
            <person name="Baker D."/>
            <person name="Gharbi K."/>
            <person name="Hall N."/>
            <person name="Watson M."/>
            <person name="Adriaenssens E.M."/>
            <person name="Foster-Nyarko E."/>
            <person name="Jarju S."/>
            <person name="Secka A."/>
            <person name="Antonio M."/>
            <person name="Oren A."/>
            <person name="Chaudhuri R.R."/>
            <person name="La Ragione R."/>
            <person name="Hildebrand F."/>
            <person name="Pallen M.J."/>
        </authorList>
    </citation>
    <scope>NUCLEOTIDE SEQUENCE</scope>
    <source>
        <strain evidence="5">CHK165-10780</strain>
    </source>
</reference>
<organism evidence="5 6">
    <name type="scientific">Candidatus Faecenecus gallistercoris</name>
    <dbReference type="NCBI Taxonomy" id="2840793"/>
    <lineage>
        <taxon>Bacteria</taxon>
        <taxon>Bacillati</taxon>
        <taxon>Bacillota</taxon>
        <taxon>Bacillota incertae sedis</taxon>
        <taxon>Candidatus Faecenecus</taxon>
    </lineage>
</organism>
<comment type="similarity">
    <text evidence="2">Belongs to the bacterial solute-binding protein SsuA/TauA family.</text>
</comment>
<comment type="caution">
    <text evidence="5">The sequence shown here is derived from an EMBL/GenBank/DDBJ whole genome shotgun (WGS) entry which is preliminary data.</text>
</comment>
<name>A0A9D1CLI0_9FIRM</name>
<gene>
    <name evidence="5" type="ORF">IAC85_03680</name>
</gene>
<protein>
    <submittedName>
        <fullName evidence="5">ABC transporter substrate-binding protein</fullName>
    </submittedName>
</protein>